<dbReference type="EMBL" id="NIVS01000016">
    <property type="protein sequence ID" value="OWQ54807.1"/>
    <property type="molecule type" value="Genomic_DNA"/>
</dbReference>
<dbReference type="Proteomes" id="UP000198157">
    <property type="component" value="Unassembled WGS sequence"/>
</dbReference>
<evidence type="ECO:0000313" key="1">
    <source>
        <dbReference type="EMBL" id="OWQ54807.1"/>
    </source>
</evidence>
<dbReference type="AlphaFoldDB" id="A0A2D0AK22"/>
<name>A0A2D0AK22_STEMA</name>
<organism evidence="1 2">
    <name type="scientific">Stenotrophomonas maltophilia</name>
    <name type="common">Pseudomonas maltophilia</name>
    <name type="synonym">Xanthomonas maltophilia</name>
    <dbReference type="NCBI Taxonomy" id="40324"/>
    <lineage>
        <taxon>Bacteria</taxon>
        <taxon>Pseudomonadati</taxon>
        <taxon>Pseudomonadota</taxon>
        <taxon>Gammaproteobacteria</taxon>
        <taxon>Lysobacterales</taxon>
        <taxon>Lysobacteraceae</taxon>
        <taxon>Stenotrophomonas</taxon>
        <taxon>Stenotrophomonas maltophilia group</taxon>
    </lineage>
</organism>
<gene>
    <name evidence="1" type="ORF">CEE60_07380</name>
</gene>
<accession>A0A2D0AK22</accession>
<comment type="caution">
    <text evidence="1">The sequence shown here is derived from an EMBL/GenBank/DDBJ whole genome shotgun (WGS) entry which is preliminary data.</text>
</comment>
<reference evidence="1 2" key="1">
    <citation type="submission" date="2017-06" db="EMBL/GenBank/DDBJ databases">
        <authorList>
            <person name="Kim H.J."/>
            <person name="Triplett B.A."/>
        </authorList>
    </citation>
    <scope>NUCLEOTIDE SEQUENCE [LARGE SCALE GENOMIC DNA]</scope>
    <source>
        <strain evidence="1 2">13146</strain>
    </source>
</reference>
<sequence length="139" mass="14403">MSEASGDSLTAAEIDLALAGFGDLPAGLEREVLARFARHRGACRRPLSIQGWFQVRNTLAGLAAAGHDINESLKQTMAAGLALPVIPIANSANGATHATPHHGSADHVTQLREEYEREHGGGGNLGSTGIIDAEFAVVG</sequence>
<proteinExistence type="predicted"/>
<evidence type="ECO:0000313" key="2">
    <source>
        <dbReference type="Proteomes" id="UP000198157"/>
    </source>
</evidence>
<protein>
    <submittedName>
        <fullName evidence="1">Uncharacterized protein</fullName>
    </submittedName>
</protein>